<accession>A0A4V3GUG1</accession>
<proteinExistence type="predicted"/>
<dbReference type="EMBL" id="SOEC01000004">
    <property type="protein sequence ID" value="TDX30751.1"/>
    <property type="molecule type" value="Genomic_DNA"/>
</dbReference>
<dbReference type="RefSeq" id="WP_134016794.1">
    <property type="nucleotide sequence ID" value="NZ_SOEC01000004.1"/>
</dbReference>
<dbReference type="AlphaFoldDB" id="A0A4V3GUG1"/>
<organism evidence="1 2">
    <name type="scientific">Modicisalibacter xianhensis</name>
    <dbReference type="NCBI Taxonomy" id="442341"/>
    <lineage>
        <taxon>Bacteria</taxon>
        <taxon>Pseudomonadati</taxon>
        <taxon>Pseudomonadota</taxon>
        <taxon>Gammaproteobacteria</taxon>
        <taxon>Oceanospirillales</taxon>
        <taxon>Halomonadaceae</taxon>
        <taxon>Modicisalibacter</taxon>
    </lineage>
</organism>
<dbReference type="Proteomes" id="UP000294489">
    <property type="component" value="Unassembled WGS sequence"/>
</dbReference>
<comment type="caution">
    <text evidence="1">The sequence shown here is derived from an EMBL/GenBank/DDBJ whole genome shotgun (WGS) entry which is preliminary data.</text>
</comment>
<protein>
    <submittedName>
        <fullName evidence="1">Uncharacterized protein</fullName>
    </submittedName>
</protein>
<evidence type="ECO:0000313" key="1">
    <source>
        <dbReference type="EMBL" id="TDX30751.1"/>
    </source>
</evidence>
<sequence length="129" mass="14212">MTIKDALNGDGTIDLHLYSAILADAFHEDGYQIGWSSLHDLTFTASLVSGMHADAFMTHGEEGRRVPLVVLAAEKDEWLSSLAISLDMELGHNLNPDNWMPPKAVNSLLVVKELLRTCDEAVLAAWKPR</sequence>
<gene>
    <name evidence="1" type="ORF">DFO67_1046</name>
</gene>
<evidence type="ECO:0000313" key="2">
    <source>
        <dbReference type="Proteomes" id="UP000294489"/>
    </source>
</evidence>
<name>A0A4V3GUG1_9GAMM</name>
<reference evidence="1 2" key="1">
    <citation type="submission" date="2019-03" db="EMBL/GenBank/DDBJ databases">
        <title>Freshwater and sediment microbial communities from various areas in North America, analyzing microbe dynamics in response to fracking.</title>
        <authorList>
            <person name="Lamendella R."/>
        </authorList>
    </citation>
    <scope>NUCLEOTIDE SEQUENCE [LARGE SCALE GENOMIC DNA]</scope>
    <source>
        <strain evidence="1 2">6_TX</strain>
    </source>
</reference>